<name>A0ABU1IN38_9BACL</name>
<protein>
    <submittedName>
        <fullName evidence="1">Damage-inducible protein DinB</fullName>
    </submittedName>
</protein>
<organism evidence="1 2">
    <name type="scientific">Desmospora profundinema</name>
    <dbReference type="NCBI Taxonomy" id="1571184"/>
    <lineage>
        <taxon>Bacteria</taxon>
        <taxon>Bacillati</taxon>
        <taxon>Bacillota</taxon>
        <taxon>Bacilli</taxon>
        <taxon>Bacillales</taxon>
        <taxon>Thermoactinomycetaceae</taxon>
        <taxon>Desmospora</taxon>
    </lineage>
</organism>
<accession>A0ABU1IN38</accession>
<sequence>MRDLTSPNLPEDLSVPFGLMEDAFHRLSRLVSDMSQDEVDYRGPTGEVNSTGTLIQHLAATDLGYLYCIKGEPSEKLIDEFGPDRTEDGRLPTVNGQPVDSLLASYRSVLDRVHEYLMTRTETDATLSVTVPWWPEPASVRYVLWHMAGHSMYHQGQIRRLREWYKKEKVHG</sequence>
<dbReference type="RefSeq" id="WP_309865758.1">
    <property type="nucleotide sequence ID" value="NZ_JAVDQG010000004.1"/>
</dbReference>
<dbReference type="EMBL" id="JAVDQG010000004">
    <property type="protein sequence ID" value="MDR6226186.1"/>
    <property type="molecule type" value="Genomic_DNA"/>
</dbReference>
<dbReference type="SUPFAM" id="SSF109854">
    <property type="entry name" value="DinB/YfiT-like putative metalloenzymes"/>
    <property type="match status" value="1"/>
</dbReference>
<proteinExistence type="predicted"/>
<dbReference type="Proteomes" id="UP001185012">
    <property type="component" value="Unassembled WGS sequence"/>
</dbReference>
<keyword evidence="2" id="KW-1185">Reference proteome</keyword>
<dbReference type="Pfam" id="PF04978">
    <property type="entry name" value="MST"/>
    <property type="match status" value="1"/>
</dbReference>
<comment type="caution">
    <text evidence="1">The sequence shown here is derived from an EMBL/GenBank/DDBJ whole genome shotgun (WGS) entry which is preliminary data.</text>
</comment>
<reference evidence="1 2" key="1">
    <citation type="submission" date="2023-07" db="EMBL/GenBank/DDBJ databases">
        <title>Genomic Encyclopedia of Type Strains, Phase IV (KMG-IV): sequencing the most valuable type-strain genomes for metagenomic binning, comparative biology and taxonomic classification.</title>
        <authorList>
            <person name="Goeker M."/>
        </authorList>
    </citation>
    <scope>NUCLEOTIDE SEQUENCE [LARGE SCALE GENOMIC DNA]</scope>
    <source>
        <strain evidence="1 2">DSM 45903</strain>
    </source>
</reference>
<dbReference type="InterPro" id="IPR034660">
    <property type="entry name" value="DinB/YfiT-like"/>
</dbReference>
<dbReference type="InterPro" id="IPR007061">
    <property type="entry name" value="MST-like"/>
</dbReference>
<evidence type="ECO:0000313" key="1">
    <source>
        <dbReference type="EMBL" id="MDR6226186.1"/>
    </source>
</evidence>
<dbReference type="Gene3D" id="1.20.120.450">
    <property type="entry name" value="dinb family like domain"/>
    <property type="match status" value="1"/>
</dbReference>
<gene>
    <name evidence="1" type="ORF">JOE21_002192</name>
</gene>
<evidence type="ECO:0000313" key="2">
    <source>
        <dbReference type="Proteomes" id="UP001185012"/>
    </source>
</evidence>